<proteinExistence type="predicted"/>
<dbReference type="RefSeq" id="WP_151053181.1">
    <property type="nucleotide sequence ID" value="NZ_CP044222.1"/>
</dbReference>
<evidence type="ECO:0008006" key="4">
    <source>
        <dbReference type="Google" id="ProtNLM"/>
    </source>
</evidence>
<reference evidence="2 3" key="1">
    <citation type="submission" date="2019-09" db="EMBL/GenBank/DDBJ databases">
        <title>Nitrincola iocasae sp. nov., a bacterium isolated from the sediment collected at a cold seep field in South China Sea.</title>
        <authorList>
            <person name="Zhang H."/>
            <person name="Wang H."/>
            <person name="Li C."/>
        </authorList>
    </citation>
    <scope>NUCLEOTIDE SEQUENCE [LARGE SCALE GENOMIC DNA]</scope>
    <source>
        <strain evidence="2 3">KXZD1103</strain>
    </source>
</reference>
<dbReference type="KEGG" id="nik:F5I99_00585"/>
<organism evidence="2 3">
    <name type="scientific">Nitrincola iocasae</name>
    <dbReference type="NCBI Taxonomy" id="2614693"/>
    <lineage>
        <taxon>Bacteria</taxon>
        <taxon>Pseudomonadati</taxon>
        <taxon>Pseudomonadota</taxon>
        <taxon>Gammaproteobacteria</taxon>
        <taxon>Oceanospirillales</taxon>
        <taxon>Oceanospirillaceae</taxon>
        <taxon>Nitrincola</taxon>
    </lineage>
</organism>
<protein>
    <recommendedName>
        <fullName evidence="4">FeoB-associated Cys-rich membrane protein</fullName>
    </recommendedName>
</protein>
<evidence type="ECO:0000313" key="2">
    <source>
        <dbReference type="EMBL" id="QEW05116.1"/>
    </source>
</evidence>
<accession>A0A5J6L9S0</accession>
<feature type="region of interest" description="Disordered" evidence="1">
    <location>
        <begin position="47"/>
        <end position="72"/>
    </location>
</feature>
<evidence type="ECO:0000313" key="3">
    <source>
        <dbReference type="Proteomes" id="UP000325606"/>
    </source>
</evidence>
<dbReference type="Proteomes" id="UP000325606">
    <property type="component" value="Chromosome"/>
</dbReference>
<name>A0A5J6L9S0_9GAMM</name>
<sequence length="72" mass="7522">MSIFDSVVLAGLILLVTVWLVQRIRANLKASCCSTDSSGCAGCSGGCGKTNQKRAQCGQPPDNSTLETEKSD</sequence>
<dbReference type="EMBL" id="CP044222">
    <property type="protein sequence ID" value="QEW05116.1"/>
    <property type="molecule type" value="Genomic_DNA"/>
</dbReference>
<evidence type="ECO:0000256" key="1">
    <source>
        <dbReference type="SAM" id="MobiDB-lite"/>
    </source>
</evidence>
<gene>
    <name evidence="2" type="ORF">F5I99_00585</name>
</gene>
<dbReference type="AlphaFoldDB" id="A0A5J6L9S0"/>
<keyword evidence="3" id="KW-1185">Reference proteome</keyword>